<dbReference type="EnsemblPlants" id="KEH38723">
    <property type="protein sequence ID" value="KEH38723"/>
    <property type="gene ID" value="MTR_2g079100"/>
</dbReference>
<dbReference type="EMBL" id="CM001218">
    <property type="protein sequence ID" value="KEH38723.1"/>
    <property type="molecule type" value="Genomic_DNA"/>
</dbReference>
<keyword evidence="3" id="KW-1185">Reference proteome</keyword>
<dbReference type="InterPro" id="IPR025886">
    <property type="entry name" value="PP2-like"/>
</dbReference>
<reference evidence="1 3" key="1">
    <citation type="journal article" date="2011" name="Nature">
        <title>The Medicago genome provides insight into the evolution of rhizobial symbioses.</title>
        <authorList>
            <person name="Young N.D."/>
            <person name="Debelle F."/>
            <person name="Oldroyd G.E."/>
            <person name="Geurts R."/>
            <person name="Cannon S.B."/>
            <person name="Udvardi M.K."/>
            <person name="Benedito V.A."/>
            <person name="Mayer K.F."/>
            <person name="Gouzy J."/>
            <person name="Schoof H."/>
            <person name="Van de Peer Y."/>
            <person name="Proost S."/>
            <person name="Cook D.R."/>
            <person name="Meyers B.C."/>
            <person name="Spannagl M."/>
            <person name="Cheung F."/>
            <person name="De Mita S."/>
            <person name="Krishnakumar V."/>
            <person name="Gundlach H."/>
            <person name="Zhou S."/>
            <person name="Mudge J."/>
            <person name="Bharti A.K."/>
            <person name="Murray J.D."/>
            <person name="Naoumkina M.A."/>
            <person name="Rosen B."/>
            <person name="Silverstein K.A."/>
            <person name="Tang H."/>
            <person name="Rombauts S."/>
            <person name="Zhao P.X."/>
            <person name="Zhou P."/>
            <person name="Barbe V."/>
            <person name="Bardou P."/>
            <person name="Bechner M."/>
            <person name="Bellec A."/>
            <person name="Berger A."/>
            <person name="Berges H."/>
            <person name="Bidwell S."/>
            <person name="Bisseling T."/>
            <person name="Choisne N."/>
            <person name="Couloux A."/>
            <person name="Denny R."/>
            <person name="Deshpande S."/>
            <person name="Dai X."/>
            <person name="Doyle J.J."/>
            <person name="Dudez A.M."/>
            <person name="Farmer A.D."/>
            <person name="Fouteau S."/>
            <person name="Franken C."/>
            <person name="Gibelin C."/>
            <person name="Gish J."/>
            <person name="Goldstein S."/>
            <person name="Gonzalez A.J."/>
            <person name="Green P.J."/>
            <person name="Hallab A."/>
            <person name="Hartog M."/>
            <person name="Hua A."/>
            <person name="Humphray S.J."/>
            <person name="Jeong D.H."/>
            <person name="Jing Y."/>
            <person name="Jocker A."/>
            <person name="Kenton S.M."/>
            <person name="Kim D.J."/>
            <person name="Klee K."/>
            <person name="Lai H."/>
            <person name="Lang C."/>
            <person name="Lin S."/>
            <person name="Macmil S.L."/>
            <person name="Magdelenat G."/>
            <person name="Matthews L."/>
            <person name="McCorrison J."/>
            <person name="Monaghan E.L."/>
            <person name="Mun J.H."/>
            <person name="Najar F.Z."/>
            <person name="Nicholson C."/>
            <person name="Noirot C."/>
            <person name="O'Bleness M."/>
            <person name="Paule C.R."/>
            <person name="Poulain J."/>
            <person name="Prion F."/>
            <person name="Qin B."/>
            <person name="Qu C."/>
            <person name="Retzel E.F."/>
            <person name="Riddle C."/>
            <person name="Sallet E."/>
            <person name="Samain S."/>
            <person name="Samson N."/>
            <person name="Sanders I."/>
            <person name="Saurat O."/>
            <person name="Scarpelli C."/>
            <person name="Schiex T."/>
            <person name="Segurens B."/>
            <person name="Severin A.J."/>
            <person name="Sherrier D.J."/>
            <person name="Shi R."/>
            <person name="Sims S."/>
            <person name="Singer S.R."/>
            <person name="Sinharoy S."/>
            <person name="Sterck L."/>
            <person name="Viollet A."/>
            <person name="Wang B.B."/>
            <person name="Wang K."/>
            <person name="Wang M."/>
            <person name="Wang X."/>
            <person name="Warfsmann J."/>
            <person name="Weissenbach J."/>
            <person name="White D.D."/>
            <person name="White J.D."/>
            <person name="Wiley G.B."/>
            <person name="Wincker P."/>
            <person name="Xing Y."/>
            <person name="Yang L."/>
            <person name="Yao Z."/>
            <person name="Ying F."/>
            <person name="Zhai J."/>
            <person name="Zhou L."/>
            <person name="Zuber A."/>
            <person name="Denarie J."/>
            <person name="Dixon R.A."/>
            <person name="May G.D."/>
            <person name="Schwartz D.C."/>
            <person name="Rogers J."/>
            <person name="Quetier F."/>
            <person name="Town C.D."/>
            <person name="Roe B.A."/>
        </authorList>
    </citation>
    <scope>NUCLEOTIDE SEQUENCE [LARGE SCALE GENOMIC DNA]</scope>
    <source>
        <strain evidence="1">A17</strain>
        <strain evidence="2 3">cv. Jemalong A17</strain>
    </source>
</reference>
<dbReference type="STRING" id="3880.A0A072VB99"/>
<dbReference type="PANTHER" id="PTHR32278:SF131">
    <property type="entry name" value="F-BOX PROTEIN PP2-A13"/>
    <property type="match status" value="1"/>
</dbReference>
<sequence length="271" mass="30710">MTSKRSRAIKDLPEGCIAAILSHTTPVDAGRFSVVSKGDSFHSAADSDTVWNRFLTSHPQGITASTKKALYLALSDRHIIIDNGKKSFQLHRKSGQKCYMLAARSLTIECRCVYRVKELIPMDDSRFPEVAKLSLLYSHEIRGTINTLSLSPNTQYAAYLVFKMIHAYGQKNKPVCFNVGVDGDRRSVKSVCLDPDLEHWRKSHYNEEGLQRPTVRSDGWLEIEMGKFFNSSPKDEEVRMSVLQRSGYRIKGDLFIEGIEVSLSKRIKQYS</sequence>
<proteinExistence type="predicted"/>
<reference evidence="1 3" key="2">
    <citation type="journal article" date="2014" name="BMC Genomics">
        <title>An improved genome release (version Mt4.0) for the model legume Medicago truncatula.</title>
        <authorList>
            <person name="Tang H."/>
            <person name="Krishnakumar V."/>
            <person name="Bidwell S."/>
            <person name="Rosen B."/>
            <person name="Chan A."/>
            <person name="Zhou S."/>
            <person name="Gentzbittel L."/>
            <person name="Childs K.L."/>
            <person name="Yandell M."/>
            <person name="Gundlach H."/>
            <person name="Mayer K.F."/>
            <person name="Schwartz D.C."/>
            <person name="Town C.D."/>
        </authorList>
    </citation>
    <scope>GENOME REANNOTATION</scope>
    <source>
        <strain evidence="1">A17</strain>
        <strain evidence="2 3">cv. Jemalong A17</strain>
    </source>
</reference>
<dbReference type="AlphaFoldDB" id="A0A072VB99"/>
<dbReference type="KEGG" id="mtr:25487334"/>
<protein>
    <submittedName>
        <fullName evidence="1">Phloem protein 2-B2</fullName>
    </submittedName>
</protein>
<dbReference type="CDD" id="cd22162">
    <property type="entry name" value="F-box_AtSKIP3-like"/>
    <property type="match status" value="1"/>
</dbReference>
<evidence type="ECO:0000313" key="2">
    <source>
        <dbReference type="EnsemblPlants" id="KEH38723"/>
    </source>
</evidence>
<dbReference type="HOGENOM" id="CLU_050973_0_0_1"/>
<dbReference type="OrthoDB" id="1918565at2759"/>
<dbReference type="PANTHER" id="PTHR32278">
    <property type="entry name" value="F-BOX DOMAIN-CONTAINING PROTEIN"/>
    <property type="match status" value="1"/>
</dbReference>
<evidence type="ECO:0000313" key="1">
    <source>
        <dbReference type="EMBL" id="KEH38723.1"/>
    </source>
</evidence>
<dbReference type="Proteomes" id="UP000002051">
    <property type="component" value="Chromosome 2"/>
</dbReference>
<name>A0A072VB99_MEDTR</name>
<reference evidence="2" key="3">
    <citation type="submission" date="2015-04" db="UniProtKB">
        <authorList>
            <consortium name="EnsemblPlants"/>
        </authorList>
    </citation>
    <scope>IDENTIFICATION</scope>
    <source>
        <strain evidence="2">cv. Jemalong A17</strain>
    </source>
</reference>
<dbReference type="InterPro" id="IPR036047">
    <property type="entry name" value="F-box-like_dom_sf"/>
</dbReference>
<evidence type="ECO:0000313" key="3">
    <source>
        <dbReference type="Proteomes" id="UP000002051"/>
    </source>
</evidence>
<accession>A0A072VB99</accession>
<dbReference type="SUPFAM" id="SSF81383">
    <property type="entry name" value="F-box domain"/>
    <property type="match status" value="1"/>
</dbReference>
<dbReference type="Pfam" id="PF14299">
    <property type="entry name" value="PP2"/>
    <property type="match status" value="1"/>
</dbReference>
<gene>
    <name evidence="2" type="primary">25487334</name>
    <name evidence="1" type="ordered locus">MTR_2g079100</name>
</gene>
<organism evidence="1 3">
    <name type="scientific">Medicago truncatula</name>
    <name type="common">Barrel medic</name>
    <name type="synonym">Medicago tribuloides</name>
    <dbReference type="NCBI Taxonomy" id="3880"/>
    <lineage>
        <taxon>Eukaryota</taxon>
        <taxon>Viridiplantae</taxon>
        <taxon>Streptophyta</taxon>
        <taxon>Embryophyta</taxon>
        <taxon>Tracheophyta</taxon>
        <taxon>Spermatophyta</taxon>
        <taxon>Magnoliopsida</taxon>
        <taxon>eudicotyledons</taxon>
        <taxon>Gunneridae</taxon>
        <taxon>Pentapetalae</taxon>
        <taxon>rosids</taxon>
        <taxon>fabids</taxon>
        <taxon>Fabales</taxon>
        <taxon>Fabaceae</taxon>
        <taxon>Papilionoideae</taxon>
        <taxon>50 kb inversion clade</taxon>
        <taxon>NPAAA clade</taxon>
        <taxon>Hologalegina</taxon>
        <taxon>IRL clade</taxon>
        <taxon>Trifolieae</taxon>
        <taxon>Medicago</taxon>
    </lineage>
</organism>